<dbReference type="AlphaFoldDB" id="A0A9W6L7D5"/>
<organism evidence="7 8">
    <name type="scientific">Pseudonocardia halophobica</name>
    <dbReference type="NCBI Taxonomy" id="29401"/>
    <lineage>
        <taxon>Bacteria</taxon>
        <taxon>Bacillati</taxon>
        <taxon>Actinomycetota</taxon>
        <taxon>Actinomycetes</taxon>
        <taxon>Pseudonocardiales</taxon>
        <taxon>Pseudonocardiaceae</taxon>
        <taxon>Pseudonocardia</taxon>
    </lineage>
</organism>
<evidence type="ECO:0000256" key="1">
    <source>
        <dbReference type="ARBA" id="ARBA00004141"/>
    </source>
</evidence>
<reference evidence="7" key="1">
    <citation type="journal article" date="2014" name="Int. J. Syst. Evol. Microbiol.">
        <title>Complete genome sequence of Corynebacterium casei LMG S-19264T (=DSM 44701T), isolated from a smear-ripened cheese.</title>
        <authorList>
            <consortium name="US DOE Joint Genome Institute (JGI-PGF)"/>
            <person name="Walter F."/>
            <person name="Albersmeier A."/>
            <person name="Kalinowski J."/>
            <person name="Ruckert C."/>
        </authorList>
    </citation>
    <scope>NUCLEOTIDE SEQUENCE</scope>
    <source>
        <strain evidence="7">VKM Ac-1069</strain>
    </source>
</reference>
<accession>A0A9W6L7D5</accession>
<dbReference type="InterPro" id="IPR022764">
    <property type="entry name" value="Peptidase_S54_rhomboid_dom"/>
</dbReference>
<dbReference type="Proteomes" id="UP001143463">
    <property type="component" value="Unassembled WGS sequence"/>
</dbReference>
<evidence type="ECO:0000256" key="4">
    <source>
        <dbReference type="ARBA" id="ARBA00023136"/>
    </source>
</evidence>
<name>A0A9W6L7D5_9PSEU</name>
<keyword evidence="8" id="KW-1185">Reference proteome</keyword>
<dbReference type="GO" id="GO:0016020">
    <property type="term" value="C:membrane"/>
    <property type="evidence" value="ECO:0007669"/>
    <property type="project" value="UniProtKB-SubCell"/>
</dbReference>
<evidence type="ECO:0000313" key="7">
    <source>
        <dbReference type="EMBL" id="GLL14265.1"/>
    </source>
</evidence>
<protein>
    <submittedName>
        <fullName evidence="7">Rhomboid family intramembrane serine protease</fullName>
    </submittedName>
</protein>
<dbReference type="EMBL" id="BSFQ01000030">
    <property type="protein sequence ID" value="GLL14265.1"/>
    <property type="molecule type" value="Genomic_DNA"/>
</dbReference>
<evidence type="ECO:0000256" key="5">
    <source>
        <dbReference type="SAM" id="Phobius"/>
    </source>
</evidence>
<evidence type="ECO:0000256" key="3">
    <source>
        <dbReference type="ARBA" id="ARBA00022989"/>
    </source>
</evidence>
<reference evidence="7" key="2">
    <citation type="submission" date="2023-01" db="EMBL/GenBank/DDBJ databases">
        <authorList>
            <person name="Sun Q."/>
            <person name="Evtushenko L."/>
        </authorList>
    </citation>
    <scope>NUCLEOTIDE SEQUENCE</scope>
    <source>
        <strain evidence="7">VKM Ac-1069</strain>
    </source>
</reference>
<dbReference type="Pfam" id="PF01694">
    <property type="entry name" value="Rhomboid"/>
    <property type="match status" value="1"/>
</dbReference>
<evidence type="ECO:0000313" key="8">
    <source>
        <dbReference type="Proteomes" id="UP001143463"/>
    </source>
</evidence>
<evidence type="ECO:0000256" key="2">
    <source>
        <dbReference type="ARBA" id="ARBA00022692"/>
    </source>
</evidence>
<dbReference type="Gene3D" id="1.20.1540.10">
    <property type="entry name" value="Rhomboid-like"/>
    <property type="match status" value="1"/>
</dbReference>
<feature type="domain" description="Peptidase S54 rhomboid" evidence="6">
    <location>
        <begin position="76"/>
        <end position="211"/>
    </location>
</feature>
<proteinExistence type="predicted"/>
<feature type="transmembrane region" description="Helical" evidence="5">
    <location>
        <begin position="166"/>
        <end position="184"/>
    </location>
</feature>
<dbReference type="PANTHER" id="PTHR43066">
    <property type="entry name" value="RHOMBOID-RELATED PROTEIN"/>
    <property type="match status" value="1"/>
</dbReference>
<dbReference type="GO" id="GO:0004252">
    <property type="term" value="F:serine-type endopeptidase activity"/>
    <property type="evidence" value="ECO:0007669"/>
    <property type="project" value="InterPro"/>
</dbReference>
<dbReference type="SUPFAM" id="SSF144091">
    <property type="entry name" value="Rhomboid-like"/>
    <property type="match status" value="1"/>
</dbReference>
<gene>
    <name evidence="7" type="ORF">GCM10017577_54120</name>
</gene>
<dbReference type="GO" id="GO:0006508">
    <property type="term" value="P:proteolysis"/>
    <property type="evidence" value="ECO:0007669"/>
    <property type="project" value="UniProtKB-KW"/>
</dbReference>
<keyword evidence="7" id="KW-0378">Hydrolase</keyword>
<feature type="transmembrane region" description="Helical" evidence="5">
    <location>
        <begin position="190"/>
        <end position="210"/>
    </location>
</feature>
<evidence type="ECO:0000259" key="6">
    <source>
        <dbReference type="Pfam" id="PF01694"/>
    </source>
</evidence>
<sequence length="219" mass="23385">MFPRTLGHMAAPQVPSSLPAARSSRGIARIVPPHPLGAAVVMLLFTAVLYAVEFYDQMSGQYLDNEGIISRNADGAWGILWAPLLHGGWPHLWANTLPFLVFGWLAMAGGIRQWVGVTALIWLGSGAAVWLVGPSMASTIGMSGVIFGWLLFLLARGFFARSGRQIALAVVLLFLEGGMLFGVLPGNPGISWQAHLFGALFGILAAWIVARADRTPAPV</sequence>
<keyword evidence="7" id="KW-0645">Protease</keyword>
<keyword evidence="4 5" id="KW-0472">Membrane</keyword>
<comment type="caution">
    <text evidence="7">The sequence shown here is derived from an EMBL/GenBank/DDBJ whole genome shotgun (WGS) entry which is preliminary data.</text>
</comment>
<keyword evidence="2 5" id="KW-0812">Transmembrane</keyword>
<feature type="transmembrane region" description="Helical" evidence="5">
    <location>
        <begin position="90"/>
        <end position="107"/>
    </location>
</feature>
<keyword evidence="3 5" id="KW-1133">Transmembrane helix</keyword>
<feature type="transmembrane region" description="Helical" evidence="5">
    <location>
        <begin position="35"/>
        <end position="52"/>
    </location>
</feature>
<feature type="transmembrane region" description="Helical" evidence="5">
    <location>
        <begin position="114"/>
        <end position="133"/>
    </location>
</feature>
<dbReference type="InterPro" id="IPR035952">
    <property type="entry name" value="Rhomboid-like_sf"/>
</dbReference>
<comment type="subcellular location">
    <subcellularLocation>
        <location evidence="1">Membrane</location>
        <topology evidence="1">Multi-pass membrane protein</topology>
    </subcellularLocation>
</comment>
<feature type="transmembrane region" description="Helical" evidence="5">
    <location>
        <begin position="139"/>
        <end position="159"/>
    </location>
</feature>